<comment type="caution">
    <text evidence="2">The sequence shown here is derived from an EMBL/GenBank/DDBJ whole genome shotgun (WGS) entry which is preliminary data.</text>
</comment>
<sequence length="566" mass="60824">MGADGDAAAAESPHPVSDLVAVHPEGTTLDRTLIRGTAVDGYRPHDVGPGEPYVLRAELNGGVAPRRASHPRVLASFAQFTDVHVQDSQSPSRVEFLDRLLDDRPVTPFRAAYRAHEMLSLQVAEATVQAVDALGVGPATGEPLAFLVSTGDATDNCQENELRWAIDLLDGGPITPDSGRLGVYEGVSDSDAAHFDHHYWHPDGSPPGLDEDLFRQSGFPLVPGLLEAAIRPFAATGIRLPWYTAHGNHDQLVAGNFPSWPFLDALSVGSSKPIALPDGSGLADFVERIVTHRSLSPDLPVRSVTPDPTRRLVKRADVVEAHFHTSGTPVGHGYTPENRDAGTAYYAADVPAAAGARPVRMLVLDTVNENGEADGSLDRPQYHWLLDTLDEEPDRLTMIVSHHTGDTMGNHFIGTGGDFHLRVGGGPVVRELLARPQVVLWLNGHTHENTVTPRHRPPGHEAGPGGFWEVATASHIDWPQQVRTVEIVENGDGTLSIFGTIVDSIAPVRWDGSLRDPVALASLSRELAANDPQDSARPSSTVDGLRGAVIDRNVELVLPRPGVLRL</sequence>
<dbReference type="EMBL" id="BAABLM010000002">
    <property type="protein sequence ID" value="GAA4669177.1"/>
    <property type="molecule type" value="Genomic_DNA"/>
</dbReference>
<dbReference type="Pfam" id="PF00149">
    <property type="entry name" value="Metallophos"/>
    <property type="match status" value="1"/>
</dbReference>
<proteinExistence type="predicted"/>
<dbReference type="InterPro" id="IPR022506">
    <property type="entry name" value="Metallophosphoesterase_PPA1498"/>
</dbReference>
<dbReference type="Gene3D" id="3.60.21.10">
    <property type="match status" value="1"/>
</dbReference>
<gene>
    <name evidence="2" type="ORF">GCM10025780_10320</name>
</gene>
<feature type="domain" description="Calcineurin-like phosphoesterase" evidence="1">
    <location>
        <begin position="231"/>
        <end position="448"/>
    </location>
</feature>
<reference evidence="3" key="1">
    <citation type="journal article" date="2019" name="Int. J. Syst. Evol. Microbiol.">
        <title>The Global Catalogue of Microorganisms (GCM) 10K type strain sequencing project: providing services to taxonomists for standard genome sequencing and annotation.</title>
        <authorList>
            <consortium name="The Broad Institute Genomics Platform"/>
            <consortium name="The Broad Institute Genome Sequencing Center for Infectious Disease"/>
            <person name="Wu L."/>
            <person name="Ma J."/>
        </authorList>
    </citation>
    <scope>NUCLEOTIDE SEQUENCE [LARGE SCALE GENOMIC DNA]</scope>
    <source>
        <strain evidence="3">JCM 18956</strain>
    </source>
</reference>
<evidence type="ECO:0000313" key="3">
    <source>
        <dbReference type="Proteomes" id="UP001501295"/>
    </source>
</evidence>
<evidence type="ECO:0000313" key="2">
    <source>
        <dbReference type="EMBL" id="GAA4669177.1"/>
    </source>
</evidence>
<dbReference type="InterPro" id="IPR004843">
    <property type="entry name" value="Calcineurin-like_PHP"/>
</dbReference>
<accession>A0ABP8VQH8</accession>
<dbReference type="NCBIfam" id="TIGR03767">
    <property type="entry name" value="P_acnes_RR"/>
    <property type="match status" value="1"/>
</dbReference>
<dbReference type="SUPFAM" id="SSF56300">
    <property type="entry name" value="Metallo-dependent phosphatases"/>
    <property type="match status" value="1"/>
</dbReference>
<organism evidence="2 3">
    <name type="scientific">Frondihabitans cladoniiphilus</name>
    <dbReference type="NCBI Taxonomy" id="715785"/>
    <lineage>
        <taxon>Bacteria</taxon>
        <taxon>Bacillati</taxon>
        <taxon>Actinomycetota</taxon>
        <taxon>Actinomycetes</taxon>
        <taxon>Micrococcales</taxon>
        <taxon>Microbacteriaceae</taxon>
        <taxon>Frondihabitans</taxon>
    </lineage>
</organism>
<dbReference type="InterPro" id="IPR029052">
    <property type="entry name" value="Metallo-depent_PP-like"/>
</dbReference>
<protein>
    <submittedName>
        <fullName evidence="2">TIGR03767 family metallophosphoesterase</fullName>
    </submittedName>
</protein>
<dbReference type="Proteomes" id="UP001501295">
    <property type="component" value="Unassembled WGS sequence"/>
</dbReference>
<keyword evidence="3" id="KW-1185">Reference proteome</keyword>
<dbReference type="RefSeq" id="WP_345374019.1">
    <property type="nucleotide sequence ID" value="NZ_BAABLM010000002.1"/>
</dbReference>
<evidence type="ECO:0000259" key="1">
    <source>
        <dbReference type="Pfam" id="PF00149"/>
    </source>
</evidence>
<name>A0ABP8VQH8_9MICO</name>